<accession>A0A434AXN2</accession>
<name>A0A434AXN2_9BACT</name>
<evidence type="ECO:0000313" key="2">
    <source>
        <dbReference type="Proteomes" id="UP000282985"/>
    </source>
</evidence>
<sequence length="291" mass="32397">MLHPKKGEDMSVGKGLCCIVGVLLVLVACDDSKQELDVQIINPVNIEENAMINCILEDVVNEVEFNLMAAGEGMNTKGDSVPQVKISRQEAQASPSSIILDYGTGNQKDYLGREKRGKICNEISGRYDTGTCKQEIHFEDFYINDLKINGSIEVQSTGFNDNDQLSFTINYQDIVFESTNGKTYTISGSKTKEWVVGYDTPSNPWDDQFLVSGSGSGIDSEERAYHFELSTPLLISQSCEFILSGEVAFTVENDSCTYNFGDGLCDNKGSYEVNGSRKNFEFGRYTFRYNY</sequence>
<dbReference type="EMBL" id="RJJX01000003">
    <property type="protein sequence ID" value="RUT79315.1"/>
    <property type="molecule type" value="Genomic_DNA"/>
</dbReference>
<dbReference type="AlphaFoldDB" id="A0A434AXN2"/>
<dbReference type="Proteomes" id="UP000282985">
    <property type="component" value="Unassembled WGS sequence"/>
</dbReference>
<gene>
    <name evidence="1" type="ORF">DLK05_03585</name>
</gene>
<keyword evidence="2" id="KW-1185">Reference proteome</keyword>
<comment type="caution">
    <text evidence="1">The sequence shown here is derived from an EMBL/GenBank/DDBJ whole genome shotgun (WGS) entry which is preliminary data.</text>
</comment>
<organism evidence="1 2">
    <name type="scientific">Ancylomarina longa</name>
    <dbReference type="NCBI Taxonomy" id="2487017"/>
    <lineage>
        <taxon>Bacteria</taxon>
        <taxon>Pseudomonadati</taxon>
        <taxon>Bacteroidota</taxon>
        <taxon>Bacteroidia</taxon>
        <taxon>Marinilabiliales</taxon>
        <taxon>Marinifilaceae</taxon>
        <taxon>Ancylomarina</taxon>
    </lineage>
</organism>
<evidence type="ECO:0008006" key="3">
    <source>
        <dbReference type="Google" id="ProtNLM"/>
    </source>
</evidence>
<dbReference type="PROSITE" id="PS51257">
    <property type="entry name" value="PROKAR_LIPOPROTEIN"/>
    <property type="match status" value="1"/>
</dbReference>
<reference evidence="1 2" key="1">
    <citation type="submission" date="2018-11" db="EMBL/GenBank/DDBJ databases">
        <title>Parancylomarina longa gen. nov., sp. nov., isolated from sediments of southern Okinawa.</title>
        <authorList>
            <person name="Fu T."/>
        </authorList>
    </citation>
    <scope>NUCLEOTIDE SEQUENCE [LARGE SCALE GENOMIC DNA]</scope>
    <source>
        <strain evidence="1 2">T3-2 S1-C</strain>
    </source>
</reference>
<proteinExistence type="predicted"/>
<evidence type="ECO:0000313" key="1">
    <source>
        <dbReference type="EMBL" id="RUT79315.1"/>
    </source>
</evidence>
<protein>
    <recommendedName>
        <fullName evidence="3">Lipoprotein</fullName>
    </recommendedName>
</protein>